<feature type="compositionally biased region" description="Low complexity" evidence="1">
    <location>
        <begin position="420"/>
        <end position="432"/>
    </location>
</feature>
<protein>
    <submittedName>
        <fullName evidence="3">Uncharacterized protein</fullName>
    </submittedName>
</protein>
<evidence type="ECO:0000313" key="3">
    <source>
        <dbReference type="WBParaSite" id="Pan_g10329.t1"/>
    </source>
</evidence>
<evidence type="ECO:0000313" key="2">
    <source>
        <dbReference type="Proteomes" id="UP000492821"/>
    </source>
</evidence>
<feature type="region of interest" description="Disordered" evidence="1">
    <location>
        <begin position="413"/>
        <end position="433"/>
    </location>
</feature>
<feature type="region of interest" description="Disordered" evidence="1">
    <location>
        <begin position="475"/>
        <end position="503"/>
    </location>
</feature>
<dbReference type="WBParaSite" id="Pan_g10329.t1">
    <property type="protein sequence ID" value="Pan_g10329.t1"/>
    <property type="gene ID" value="Pan_g10329"/>
</dbReference>
<reference evidence="2" key="1">
    <citation type="journal article" date="2013" name="Genetics">
        <title>The draft genome and transcriptome of Panagrellus redivivus are shaped by the harsh demands of a free-living lifestyle.</title>
        <authorList>
            <person name="Srinivasan J."/>
            <person name="Dillman A.R."/>
            <person name="Macchietto M.G."/>
            <person name="Heikkinen L."/>
            <person name="Lakso M."/>
            <person name="Fracchia K.M."/>
            <person name="Antoshechkin I."/>
            <person name="Mortazavi A."/>
            <person name="Wong G."/>
            <person name="Sternberg P.W."/>
        </authorList>
    </citation>
    <scope>NUCLEOTIDE SEQUENCE [LARGE SCALE GENOMIC DNA]</scope>
    <source>
        <strain evidence="2">MT8872</strain>
    </source>
</reference>
<keyword evidence="2" id="KW-1185">Reference proteome</keyword>
<dbReference type="Proteomes" id="UP000492821">
    <property type="component" value="Unassembled WGS sequence"/>
</dbReference>
<proteinExistence type="predicted"/>
<sequence>MYIISENENLLERLRLVAQSSPLGDDQPTFPGSDPENDSHSAVFVATSIEDRNACGPGGKFIVLVGREWDPQVVSAIADIVRQILASENGGKIMVIKKELSEADVQHIADVINTAQSQWMVEWQSLISKVQKLGASAARKEALEKSAAWLTPQSPEFTITDFEDVDLPQRIKEYFALEKKMHIKEYSPADQPKLFPKPPALHWTNYPREAEIQVSFKFTLPPGALLEKLFREWVEKCRDCRSWEYEYEWTNGILLREELIKVTVVRTSDNVVEVSGRIDKDEVNEEDAEAPLRIVWPYLGKLLKISTDLLDEHPHLPYTYNIVLIGASFFKIHNSEEPSELAARSLNGIQTLGALERIHSVMFKVGDIIYEIRLDQAFPGFEPHTIADFWNANPEKTKLPTILDETPQILTESTSPAHQSYGSKSSASSGSSLLNVHKNRGRRVSFGAIRAIPTPGVTTDDAPENAFSQLNIDTSSQLKPPAMSPCHSEDEPETSPLSSNAPSVTNIADYVDGIIKKTLDEALVEPRVLNQDK</sequence>
<dbReference type="AlphaFoldDB" id="A0A7E4ULW4"/>
<evidence type="ECO:0000256" key="1">
    <source>
        <dbReference type="SAM" id="MobiDB-lite"/>
    </source>
</evidence>
<name>A0A7E4ULW4_PANRE</name>
<organism evidence="2 3">
    <name type="scientific">Panagrellus redivivus</name>
    <name type="common">Microworm</name>
    <dbReference type="NCBI Taxonomy" id="6233"/>
    <lineage>
        <taxon>Eukaryota</taxon>
        <taxon>Metazoa</taxon>
        <taxon>Ecdysozoa</taxon>
        <taxon>Nematoda</taxon>
        <taxon>Chromadorea</taxon>
        <taxon>Rhabditida</taxon>
        <taxon>Tylenchina</taxon>
        <taxon>Panagrolaimomorpha</taxon>
        <taxon>Panagrolaimoidea</taxon>
        <taxon>Panagrolaimidae</taxon>
        <taxon>Panagrellus</taxon>
    </lineage>
</organism>
<accession>A0A7E4ULW4</accession>
<reference evidence="3" key="2">
    <citation type="submission" date="2020-10" db="UniProtKB">
        <authorList>
            <consortium name="WormBaseParasite"/>
        </authorList>
    </citation>
    <scope>IDENTIFICATION</scope>
</reference>